<sequence>MCMIALELYIQMSLLVRSSLMNQVSKPLLYQNLRHKP</sequence>
<name>A0A0A9A8G0_ARUDO</name>
<protein>
    <submittedName>
        <fullName evidence="1">Uncharacterized protein</fullName>
    </submittedName>
</protein>
<dbReference type="AlphaFoldDB" id="A0A0A9A8G0"/>
<evidence type="ECO:0000313" key="1">
    <source>
        <dbReference type="EMBL" id="JAD45280.1"/>
    </source>
</evidence>
<reference evidence="1" key="2">
    <citation type="journal article" date="2015" name="Data Brief">
        <title>Shoot transcriptome of the giant reed, Arundo donax.</title>
        <authorList>
            <person name="Barrero R.A."/>
            <person name="Guerrero F.D."/>
            <person name="Moolhuijzen P."/>
            <person name="Goolsby J.A."/>
            <person name="Tidwell J."/>
            <person name="Bellgard S.E."/>
            <person name="Bellgard M.I."/>
        </authorList>
    </citation>
    <scope>NUCLEOTIDE SEQUENCE</scope>
    <source>
        <tissue evidence="1">Shoot tissue taken approximately 20 cm above the soil surface</tissue>
    </source>
</reference>
<organism evidence="1">
    <name type="scientific">Arundo donax</name>
    <name type="common">Giant reed</name>
    <name type="synonym">Donax arundinaceus</name>
    <dbReference type="NCBI Taxonomy" id="35708"/>
    <lineage>
        <taxon>Eukaryota</taxon>
        <taxon>Viridiplantae</taxon>
        <taxon>Streptophyta</taxon>
        <taxon>Embryophyta</taxon>
        <taxon>Tracheophyta</taxon>
        <taxon>Spermatophyta</taxon>
        <taxon>Magnoliopsida</taxon>
        <taxon>Liliopsida</taxon>
        <taxon>Poales</taxon>
        <taxon>Poaceae</taxon>
        <taxon>PACMAD clade</taxon>
        <taxon>Arundinoideae</taxon>
        <taxon>Arundineae</taxon>
        <taxon>Arundo</taxon>
    </lineage>
</organism>
<proteinExistence type="predicted"/>
<dbReference type="EMBL" id="GBRH01252615">
    <property type="protein sequence ID" value="JAD45280.1"/>
    <property type="molecule type" value="Transcribed_RNA"/>
</dbReference>
<accession>A0A0A9A8G0</accession>
<reference evidence="1" key="1">
    <citation type="submission" date="2014-09" db="EMBL/GenBank/DDBJ databases">
        <authorList>
            <person name="Magalhaes I.L.F."/>
            <person name="Oliveira U."/>
            <person name="Santos F.R."/>
            <person name="Vidigal T.H.D.A."/>
            <person name="Brescovit A.D."/>
            <person name="Santos A.J."/>
        </authorList>
    </citation>
    <scope>NUCLEOTIDE SEQUENCE</scope>
    <source>
        <tissue evidence="1">Shoot tissue taken approximately 20 cm above the soil surface</tissue>
    </source>
</reference>